<sequence>MSDDDLRRRLDDFQDLFVEARMCIEDATDSMETTYFDEEAEAAKEAVDEAVKQFEGIVADLTDLDQKNSVLRGNGLKVEQLKGELQLMLTGGH</sequence>
<protein>
    <submittedName>
        <fullName evidence="1">Uncharacterized protein</fullName>
    </submittedName>
</protein>
<proteinExistence type="predicted"/>
<organism evidence="1 2">
    <name type="scientific">Triparma laevis f. longispina</name>
    <dbReference type="NCBI Taxonomy" id="1714387"/>
    <lineage>
        <taxon>Eukaryota</taxon>
        <taxon>Sar</taxon>
        <taxon>Stramenopiles</taxon>
        <taxon>Ochrophyta</taxon>
        <taxon>Bolidophyceae</taxon>
        <taxon>Parmales</taxon>
        <taxon>Triparmaceae</taxon>
        <taxon>Triparma</taxon>
    </lineage>
</organism>
<dbReference type="AlphaFoldDB" id="A0A9W7B2J2"/>
<evidence type="ECO:0000313" key="2">
    <source>
        <dbReference type="Proteomes" id="UP001165122"/>
    </source>
</evidence>
<dbReference type="InterPro" id="IPR053325">
    <property type="entry name" value="H3-Acetyl_Activator"/>
</dbReference>
<dbReference type="PANTHER" id="PTHR35706">
    <property type="entry name" value="F14O23.11 PROTEIN"/>
    <property type="match status" value="1"/>
</dbReference>
<evidence type="ECO:0000313" key="1">
    <source>
        <dbReference type="EMBL" id="GMH80355.1"/>
    </source>
</evidence>
<dbReference type="PANTHER" id="PTHR35706:SF1">
    <property type="entry name" value="EMBRYOGENESIS-LIKE PROTEIN"/>
    <property type="match status" value="1"/>
</dbReference>
<dbReference type="Proteomes" id="UP001165122">
    <property type="component" value="Unassembled WGS sequence"/>
</dbReference>
<dbReference type="EMBL" id="BRXW01000985">
    <property type="protein sequence ID" value="GMH80355.1"/>
    <property type="molecule type" value="Genomic_DNA"/>
</dbReference>
<keyword evidence="2" id="KW-1185">Reference proteome</keyword>
<accession>A0A9W7B2J2</accession>
<name>A0A9W7B2J2_9STRA</name>
<gene>
    <name evidence="1" type="ORF">TrLO_g5517</name>
</gene>
<comment type="caution">
    <text evidence="1">The sequence shown here is derived from an EMBL/GenBank/DDBJ whole genome shotgun (WGS) entry which is preliminary data.</text>
</comment>
<dbReference type="OrthoDB" id="273230at2759"/>
<reference evidence="2" key="1">
    <citation type="journal article" date="2023" name="Commun. Biol.">
        <title>Genome analysis of Parmales, the sister group of diatoms, reveals the evolutionary specialization of diatoms from phago-mixotrophs to photoautotrophs.</title>
        <authorList>
            <person name="Ban H."/>
            <person name="Sato S."/>
            <person name="Yoshikawa S."/>
            <person name="Yamada K."/>
            <person name="Nakamura Y."/>
            <person name="Ichinomiya M."/>
            <person name="Sato N."/>
            <person name="Blanc-Mathieu R."/>
            <person name="Endo H."/>
            <person name="Kuwata A."/>
            <person name="Ogata H."/>
        </authorList>
    </citation>
    <scope>NUCLEOTIDE SEQUENCE [LARGE SCALE GENOMIC DNA]</scope>
    <source>
        <strain evidence="2">NIES 3700</strain>
    </source>
</reference>